<name>L7KRI7_9ACTN</name>
<feature type="transmembrane region" description="Helical" evidence="1">
    <location>
        <begin position="175"/>
        <end position="196"/>
    </location>
</feature>
<organism evidence="2 3">
    <name type="scientific">Gordonia aichiensis NBRC 108223</name>
    <dbReference type="NCBI Taxonomy" id="1220583"/>
    <lineage>
        <taxon>Bacteria</taxon>
        <taxon>Bacillati</taxon>
        <taxon>Actinomycetota</taxon>
        <taxon>Actinomycetes</taxon>
        <taxon>Mycobacteriales</taxon>
        <taxon>Gordoniaceae</taxon>
        <taxon>Gordonia</taxon>
    </lineage>
</organism>
<feature type="transmembrane region" description="Helical" evidence="1">
    <location>
        <begin position="331"/>
        <end position="354"/>
    </location>
</feature>
<accession>L7KRI7</accession>
<dbReference type="PANTHER" id="PTHR13593:SF140">
    <property type="entry name" value="PLC-LIKE PHOSPHODIESTERASE"/>
    <property type="match status" value="1"/>
</dbReference>
<feature type="transmembrane region" description="Helical" evidence="1">
    <location>
        <begin position="306"/>
        <end position="325"/>
    </location>
</feature>
<keyword evidence="1" id="KW-0812">Transmembrane</keyword>
<dbReference type="EMBL" id="BANR01000023">
    <property type="protein sequence ID" value="GAC50333.1"/>
    <property type="molecule type" value="Genomic_DNA"/>
</dbReference>
<dbReference type="PROSITE" id="PS50007">
    <property type="entry name" value="PIPLC_X_DOMAIN"/>
    <property type="match status" value="1"/>
</dbReference>
<dbReference type="RefSeq" id="WP_005177969.1">
    <property type="nucleotide sequence ID" value="NZ_BANR01000023.1"/>
</dbReference>
<gene>
    <name evidence="2" type="ORF">GOACH_23_00430</name>
</gene>
<proteinExistence type="predicted"/>
<dbReference type="Proteomes" id="UP000010988">
    <property type="component" value="Unassembled WGS sequence"/>
</dbReference>
<dbReference type="InterPro" id="IPR051057">
    <property type="entry name" value="PI-PLC_domain"/>
</dbReference>
<feature type="transmembrane region" description="Helical" evidence="1">
    <location>
        <begin position="260"/>
        <end position="285"/>
    </location>
</feature>
<dbReference type="GO" id="GO:0006629">
    <property type="term" value="P:lipid metabolic process"/>
    <property type="evidence" value="ECO:0007669"/>
    <property type="project" value="InterPro"/>
</dbReference>
<dbReference type="PANTHER" id="PTHR13593">
    <property type="match status" value="1"/>
</dbReference>
<dbReference type="STRING" id="1220583.GOACH_23_00430"/>
<comment type="caution">
    <text evidence="2">The sequence shown here is derived from an EMBL/GenBank/DDBJ whole genome shotgun (WGS) entry which is preliminary data.</text>
</comment>
<evidence type="ECO:0000313" key="3">
    <source>
        <dbReference type="Proteomes" id="UP000010988"/>
    </source>
</evidence>
<dbReference type="SUPFAM" id="SSF51695">
    <property type="entry name" value="PLC-like phosphodiesterases"/>
    <property type="match status" value="1"/>
</dbReference>
<feature type="transmembrane region" description="Helical" evidence="1">
    <location>
        <begin position="217"/>
        <end position="240"/>
    </location>
</feature>
<feature type="transmembrane region" description="Helical" evidence="1">
    <location>
        <begin position="366"/>
        <end position="391"/>
    </location>
</feature>
<dbReference type="InterPro" id="IPR017946">
    <property type="entry name" value="PLC-like_Pdiesterase_TIM-brl"/>
</dbReference>
<evidence type="ECO:0000313" key="2">
    <source>
        <dbReference type="EMBL" id="GAC50333.1"/>
    </source>
</evidence>
<dbReference type="eggNOG" id="COG3325">
    <property type="taxonomic scope" value="Bacteria"/>
</dbReference>
<evidence type="ECO:0000256" key="1">
    <source>
        <dbReference type="SAM" id="Phobius"/>
    </source>
</evidence>
<keyword evidence="3" id="KW-1185">Reference proteome</keyword>
<dbReference type="Gene3D" id="3.20.20.190">
    <property type="entry name" value="Phosphatidylinositol (PI) phosphodiesterase"/>
    <property type="match status" value="1"/>
</dbReference>
<dbReference type="OrthoDB" id="5240859at2"/>
<keyword evidence="1" id="KW-0472">Membrane</keyword>
<reference evidence="2 3" key="1">
    <citation type="submission" date="2012-12" db="EMBL/GenBank/DDBJ databases">
        <title>Whole genome shotgun sequence of Gordonia aichiensis NBRC 108223.</title>
        <authorList>
            <person name="Isaki-Nakamura S."/>
            <person name="Hosoyama A."/>
            <person name="Tsuchikane K."/>
            <person name="Ando Y."/>
            <person name="Baba S."/>
            <person name="Ohji S."/>
            <person name="Hamada M."/>
            <person name="Tamura T."/>
            <person name="Yamazoe A."/>
            <person name="Yamazaki S."/>
            <person name="Fujita N."/>
        </authorList>
    </citation>
    <scope>NUCLEOTIDE SEQUENCE [LARGE SCALE GENOMIC DNA]</scope>
    <source>
        <strain evidence="2 3">NBRC 108223</strain>
    </source>
</reference>
<dbReference type="AlphaFoldDB" id="L7KRI7"/>
<protein>
    <submittedName>
        <fullName evidence="2">Uncharacterized protein</fullName>
    </submittedName>
</protein>
<keyword evidence="1" id="KW-1133">Transmembrane helix</keyword>
<dbReference type="Pfam" id="PF26146">
    <property type="entry name" value="PI-PLC_X"/>
    <property type="match status" value="1"/>
</dbReference>
<dbReference type="GO" id="GO:0008081">
    <property type="term" value="F:phosphoric diester hydrolase activity"/>
    <property type="evidence" value="ECO:0007669"/>
    <property type="project" value="InterPro"/>
</dbReference>
<sequence length="714" mass="76513">MWVTAENSWTRVAVSRAVLALGVLCLTAGLLAGLVNREVVNSDRFAGHVDSIRQDPAVARQLGLLVSGKIISASPELIALRPLVESISISAVSSPAAAPAVRSLTATMHRALTTDDGRRAVLRLADLGAVTVAALRTVAPTAAARLPDNMDVTLSQIGAGEWDWGIIAYVHWVRVLSWLLPLLGLLAILAAAFIRPPPAEGAGAGRVRVVAATFGDAVIWSAVVLAAIVLACTIIAAFVYTDTVGGAVTVAVWNEVDGRLWIVAVAGALIGVALRAASNLVGAGVQGADAADERSRVGSVLRPSTPMGIALRGGVMVLLGVLGVVRPQTLVTGAAVLLGTFAIIAGLAEVVKAAQRASGGTARRTVGGLVVPAVALVGVVGVVVTSTVLAWPQPTPALSALATRDPNGCNGHVELCDRPYNAIAYPATHNSMSAQDGDRWFIAEQQTGVMGQLDDGIRVFLIDSWYGQMSNKPPIIANTQESRAKALAAAEDLYGAQTVRSALRLRDALNLTPVGPVRPYLCHELCELGSTEWLPLMVKVREWMDRHPHEVVTFFVQDMVIPADVETLLRESGLYGRLYTPTMGQPWPTLRQMIDSRRTLVWLHENVGGGTERPWLLDGKEWTQDTPYEFHTTGEFSCDFYRGSHTAPLFLVNHWMSNFSTRIRDAGAANREEFLFNRLEQCRSERHMIPNYVAVDNYRIGDLFASVDRLNGVS</sequence>